<name>A0A9P7ZSM3_9HYPO</name>
<comment type="caution">
    <text evidence="12">The sequence shown here is derived from an EMBL/GenBank/DDBJ whole genome shotgun (WGS) entry which is preliminary data.</text>
</comment>
<dbReference type="RefSeq" id="XP_046120981.1">
    <property type="nucleotide sequence ID" value="XM_046262987.1"/>
</dbReference>
<evidence type="ECO:0000313" key="13">
    <source>
        <dbReference type="Proteomes" id="UP000887229"/>
    </source>
</evidence>
<feature type="region of interest" description="Disordered" evidence="10">
    <location>
        <begin position="126"/>
        <end position="340"/>
    </location>
</feature>
<dbReference type="GeneID" id="70293890"/>
<evidence type="ECO:0000256" key="10">
    <source>
        <dbReference type="SAM" id="MobiDB-lite"/>
    </source>
</evidence>
<proteinExistence type="inferred from homology"/>
<accession>A0A9P7ZSM3</accession>
<feature type="compositionally biased region" description="Polar residues" evidence="10">
    <location>
        <begin position="277"/>
        <end position="290"/>
    </location>
</feature>
<evidence type="ECO:0000313" key="12">
    <source>
        <dbReference type="EMBL" id="KAG9257057.1"/>
    </source>
</evidence>
<dbReference type="AlphaFoldDB" id="A0A9P7ZSM3"/>
<evidence type="ECO:0000256" key="6">
    <source>
        <dbReference type="ARBA" id="ARBA00022776"/>
    </source>
</evidence>
<feature type="compositionally biased region" description="Polar residues" evidence="10">
    <location>
        <begin position="205"/>
        <end position="218"/>
    </location>
</feature>
<evidence type="ECO:0000256" key="5">
    <source>
        <dbReference type="ARBA" id="ARBA00022618"/>
    </source>
</evidence>
<keyword evidence="9" id="KW-0137">Centromere</keyword>
<evidence type="ECO:0000256" key="9">
    <source>
        <dbReference type="ARBA" id="ARBA00023328"/>
    </source>
</evidence>
<feature type="compositionally biased region" description="Polar residues" evidence="10">
    <location>
        <begin position="19"/>
        <end position="29"/>
    </location>
</feature>
<feature type="compositionally biased region" description="Basic residues" evidence="10">
    <location>
        <begin position="331"/>
        <end position="340"/>
    </location>
</feature>
<evidence type="ECO:0000256" key="4">
    <source>
        <dbReference type="ARBA" id="ARBA00022454"/>
    </source>
</evidence>
<evidence type="ECO:0000256" key="1">
    <source>
        <dbReference type="ARBA" id="ARBA00004123"/>
    </source>
</evidence>
<dbReference type="GO" id="GO:0051301">
    <property type="term" value="P:cell division"/>
    <property type="evidence" value="ECO:0007669"/>
    <property type="project" value="UniProtKB-KW"/>
</dbReference>
<dbReference type="GO" id="GO:0000070">
    <property type="term" value="P:mitotic sister chromatid segregation"/>
    <property type="evidence" value="ECO:0007669"/>
    <property type="project" value="TreeGrafter"/>
</dbReference>
<evidence type="ECO:0000259" key="11">
    <source>
        <dbReference type="Pfam" id="PF10444"/>
    </source>
</evidence>
<feature type="domain" description="Borealin N-terminal" evidence="11">
    <location>
        <begin position="41"/>
        <end position="95"/>
    </location>
</feature>
<dbReference type="Proteomes" id="UP000887229">
    <property type="component" value="Unassembled WGS sequence"/>
</dbReference>
<dbReference type="Pfam" id="PF10444">
    <property type="entry name" value="Nbl1_Borealin_N"/>
    <property type="match status" value="1"/>
</dbReference>
<dbReference type="InterPro" id="IPR018851">
    <property type="entry name" value="Borealin_N"/>
</dbReference>
<evidence type="ECO:0000256" key="3">
    <source>
        <dbReference type="ARBA" id="ARBA00009914"/>
    </source>
</evidence>
<feature type="compositionally biased region" description="Basic and acidic residues" evidence="10">
    <location>
        <begin position="140"/>
        <end position="152"/>
    </location>
</feature>
<keyword evidence="7" id="KW-0539">Nucleus</keyword>
<dbReference type="GO" id="GO:0000775">
    <property type="term" value="C:chromosome, centromeric region"/>
    <property type="evidence" value="ECO:0007669"/>
    <property type="project" value="UniProtKB-SubCell"/>
</dbReference>
<keyword evidence="4" id="KW-0158">Chromosome</keyword>
<feature type="region of interest" description="Disordered" evidence="10">
    <location>
        <begin position="1"/>
        <end position="38"/>
    </location>
</feature>
<organism evidence="12 13">
    <name type="scientific">Emericellopsis atlantica</name>
    <dbReference type="NCBI Taxonomy" id="2614577"/>
    <lineage>
        <taxon>Eukaryota</taxon>
        <taxon>Fungi</taxon>
        <taxon>Dikarya</taxon>
        <taxon>Ascomycota</taxon>
        <taxon>Pezizomycotina</taxon>
        <taxon>Sordariomycetes</taxon>
        <taxon>Hypocreomycetidae</taxon>
        <taxon>Hypocreales</taxon>
        <taxon>Bionectriaceae</taxon>
        <taxon>Emericellopsis</taxon>
    </lineage>
</organism>
<sequence length="340" mass="36435">MAQGRPPKRASDNAAFSPRATTPAQQRSPIKQRKMGISAHHKQALIDNLQLEITERARRLRAQYSLQAQGLRSRIEIRVNRIPMALRKMRMEDLVLKYSEKEQKSAMTARPPPVPAKDRLVRKPADIHSALSKPTTSLKRTSEDFGKDKENENVENPNKRVRAAEGGHVRPAQVLSPTSSNSRLKGGRPASPAKSQIARPGSPLKGTSRTAAATNMLSNFVEKAKSTRAGTRKATTTSNTSSTAAPAAQPAKTRRAAPAAAKPPTSRPATRTGRRASATSEASDGSNSTVVRKGAAPRGAPPKKTLGSFTKGTASGDAKKTTAVKSTPKTRAGRVLRNRG</sequence>
<keyword evidence="8" id="KW-0131">Cell cycle</keyword>
<comment type="subcellular location">
    <subcellularLocation>
        <location evidence="2">Chromosome</location>
        <location evidence="2">Centromere</location>
    </subcellularLocation>
    <subcellularLocation>
        <location evidence="1">Nucleus</location>
    </subcellularLocation>
</comment>
<dbReference type="InterPro" id="IPR018867">
    <property type="entry name" value="Cell_div_borealin"/>
</dbReference>
<dbReference type="PANTHER" id="PTHR16040">
    <property type="entry name" value="AUSTRALIN, ISOFORM A-RELATED"/>
    <property type="match status" value="1"/>
</dbReference>
<protein>
    <submittedName>
        <fullName evidence="12">Borealin N terminal-domain-containing protein</fullName>
    </submittedName>
</protein>
<evidence type="ECO:0000256" key="2">
    <source>
        <dbReference type="ARBA" id="ARBA00004584"/>
    </source>
</evidence>
<dbReference type="EMBL" id="MU251246">
    <property type="protein sequence ID" value="KAG9257057.1"/>
    <property type="molecule type" value="Genomic_DNA"/>
</dbReference>
<keyword evidence="5" id="KW-0132">Cell division</keyword>
<feature type="compositionally biased region" description="Low complexity" evidence="10">
    <location>
        <begin position="232"/>
        <end position="271"/>
    </location>
</feature>
<dbReference type="PANTHER" id="PTHR16040:SF7">
    <property type="entry name" value="AUSTRALIN, ISOFORM A-RELATED"/>
    <property type="match status" value="1"/>
</dbReference>
<evidence type="ECO:0000256" key="7">
    <source>
        <dbReference type="ARBA" id="ARBA00023242"/>
    </source>
</evidence>
<keyword evidence="6" id="KW-0498">Mitosis</keyword>
<keyword evidence="13" id="KW-1185">Reference proteome</keyword>
<feature type="region of interest" description="Disordered" evidence="10">
    <location>
        <begin position="102"/>
        <end position="121"/>
    </location>
</feature>
<dbReference type="OrthoDB" id="2392550at2759"/>
<comment type="similarity">
    <text evidence="3">Belongs to the borealin family.</text>
</comment>
<reference evidence="12" key="1">
    <citation type="journal article" date="2021" name="IMA Fungus">
        <title>Genomic characterization of three marine fungi, including Emericellopsis atlantica sp. nov. with signatures of a generalist lifestyle and marine biomass degradation.</title>
        <authorList>
            <person name="Hagestad O.C."/>
            <person name="Hou L."/>
            <person name="Andersen J.H."/>
            <person name="Hansen E.H."/>
            <person name="Altermark B."/>
            <person name="Li C."/>
            <person name="Kuhnert E."/>
            <person name="Cox R.J."/>
            <person name="Crous P.W."/>
            <person name="Spatafora J.W."/>
            <person name="Lail K."/>
            <person name="Amirebrahimi M."/>
            <person name="Lipzen A."/>
            <person name="Pangilinan J."/>
            <person name="Andreopoulos W."/>
            <person name="Hayes R.D."/>
            <person name="Ng V."/>
            <person name="Grigoriev I.V."/>
            <person name="Jackson S.A."/>
            <person name="Sutton T.D.S."/>
            <person name="Dobson A.D.W."/>
            <person name="Rama T."/>
        </authorList>
    </citation>
    <scope>NUCLEOTIDE SEQUENCE</scope>
    <source>
        <strain evidence="12">TS7</strain>
    </source>
</reference>
<evidence type="ECO:0000256" key="8">
    <source>
        <dbReference type="ARBA" id="ARBA00023306"/>
    </source>
</evidence>
<dbReference type="GO" id="GO:0051233">
    <property type="term" value="C:spindle midzone"/>
    <property type="evidence" value="ECO:0007669"/>
    <property type="project" value="TreeGrafter"/>
</dbReference>
<dbReference type="GO" id="GO:0005634">
    <property type="term" value="C:nucleus"/>
    <property type="evidence" value="ECO:0007669"/>
    <property type="project" value="UniProtKB-SubCell"/>
</dbReference>
<gene>
    <name evidence="12" type="ORF">F5Z01DRAFT_647530</name>
</gene>
<dbReference type="GO" id="GO:0032133">
    <property type="term" value="C:chromosome passenger complex"/>
    <property type="evidence" value="ECO:0007669"/>
    <property type="project" value="TreeGrafter"/>
</dbReference>